<evidence type="ECO:0000313" key="2">
    <source>
        <dbReference type="Proteomes" id="UP000235786"/>
    </source>
</evidence>
<dbReference type="EMBL" id="KZ613946">
    <property type="protein sequence ID" value="PMD39986.1"/>
    <property type="molecule type" value="Genomic_DNA"/>
</dbReference>
<dbReference type="AlphaFoldDB" id="A0A2J6RN98"/>
<proteinExistence type="predicted"/>
<keyword evidence="2" id="KW-1185">Reference proteome</keyword>
<protein>
    <submittedName>
        <fullName evidence="1">Uncharacterized protein</fullName>
    </submittedName>
</protein>
<sequence>MVVRFVPIRSHLLDICQQTTKLVLTSGNVLLVPVPGSRGHGNRLLQKECGRDVSALRNLDCHHVVNVLQSCDLIDDTESEFDELKTVLHIVFKGHFLDTESCGGAVREATIIDGIFEDSLWIINILVILDEDFGCVSFARLRTVEGETESDAIEVQPCIAPITLGDIISGFLLVKMAFPWNVAVDCNMTNLEDRIKQFDGGPAWVRT</sequence>
<accession>A0A2J6RN98</accession>
<dbReference type="Proteomes" id="UP000235786">
    <property type="component" value="Unassembled WGS sequence"/>
</dbReference>
<reference evidence="1 2" key="1">
    <citation type="submission" date="2016-04" db="EMBL/GenBank/DDBJ databases">
        <title>A degradative enzymes factory behind the ericoid mycorrhizal symbiosis.</title>
        <authorList>
            <consortium name="DOE Joint Genome Institute"/>
            <person name="Martino E."/>
            <person name="Morin E."/>
            <person name="Grelet G."/>
            <person name="Kuo A."/>
            <person name="Kohler A."/>
            <person name="Daghino S."/>
            <person name="Barry K."/>
            <person name="Choi C."/>
            <person name="Cichocki N."/>
            <person name="Clum A."/>
            <person name="Copeland A."/>
            <person name="Hainaut M."/>
            <person name="Haridas S."/>
            <person name="Labutti K."/>
            <person name="Lindquist E."/>
            <person name="Lipzen A."/>
            <person name="Khouja H.-R."/>
            <person name="Murat C."/>
            <person name="Ohm R."/>
            <person name="Olson A."/>
            <person name="Spatafora J."/>
            <person name="Veneault-Fourrey C."/>
            <person name="Henrissat B."/>
            <person name="Grigoriev I."/>
            <person name="Martin F."/>
            <person name="Perotto S."/>
        </authorList>
    </citation>
    <scope>NUCLEOTIDE SEQUENCE [LARGE SCALE GENOMIC DNA]</scope>
    <source>
        <strain evidence="1 2">F</strain>
    </source>
</reference>
<organism evidence="1 2">
    <name type="scientific">Hyaloscypha variabilis (strain UAMH 11265 / GT02V1 / F)</name>
    <name type="common">Meliniomyces variabilis</name>
    <dbReference type="NCBI Taxonomy" id="1149755"/>
    <lineage>
        <taxon>Eukaryota</taxon>
        <taxon>Fungi</taxon>
        <taxon>Dikarya</taxon>
        <taxon>Ascomycota</taxon>
        <taxon>Pezizomycotina</taxon>
        <taxon>Leotiomycetes</taxon>
        <taxon>Helotiales</taxon>
        <taxon>Hyaloscyphaceae</taxon>
        <taxon>Hyaloscypha</taxon>
        <taxon>Hyaloscypha variabilis</taxon>
    </lineage>
</organism>
<evidence type="ECO:0000313" key="1">
    <source>
        <dbReference type="EMBL" id="PMD39986.1"/>
    </source>
</evidence>
<name>A0A2J6RN98_HYAVF</name>
<gene>
    <name evidence="1" type="ORF">L207DRAFT_35012</name>
</gene>